<reference evidence="2 3" key="1">
    <citation type="submission" date="2020-06" db="EMBL/GenBank/DDBJ databases">
        <authorList>
            <person name="De Coninck B."/>
            <person name="Ibrahim H."/>
        </authorList>
    </citation>
    <scope>NUCLEOTIDE SEQUENCE [LARGE SCALE GENOMIC DNA]</scope>
    <source>
        <strain evidence="2">Ag_rhizogenes_K599</strain>
    </source>
</reference>
<name>A0AAN2A8T5_RHIRH</name>
<dbReference type="InterPro" id="IPR000182">
    <property type="entry name" value="GNAT_dom"/>
</dbReference>
<evidence type="ECO:0000313" key="2">
    <source>
        <dbReference type="EMBL" id="CAD0215728.1"/>
    </source>
</evidence>
<dbReference type="InterPro" id="IPR016181">
    <property type="entry name" value="Acyl_CoA_acyltransferase"/>
</dbReference>
<dbReference type="InterPro" id="IPR051531">
    <property type="entry name" value="N-acetyltransferase"/>
</dbReference>
<organism evidence="2 3">
    <name type="scientific">Rhizobium rhizogenes</name>
    <name type="common">Agrobacterium rhizogenes</name>
    <dbReference type="NCBI Taxonomy" id="359"/>
    <lineage>
        <taxon>Bacteria</taxon>
        <taxon>Pseudomonadati</taxon>
        <taxon>Pseudomonadota</taxon>
        <taxon>Alphaproteobacteria</taxon>
        <taxon>Hyphomicrobiales</taxon>
        <taxon>Rhizobiaceae</taxon>
        <taxon>Rhizobium/Agrobacterium group</taxon>
        <taxon>Rhizobium</taxon>
    </lineage>
</organism>
<dbReference type="Proteomes" id="UP000528185">
    <property type="component" value="Unassembled WGS sequence"/>
</dbReference>
<sequence length="174" mass="19821">MSIIARTERLHLRRIEEADLVSLGRIYADPICMQFYPGTKSASETDAWFHKLAFDSYNRHGFGLWAVVDAASGEVIGDCGITLQETPAGLEPEIGYHLWRDFWGKGLATEAALACRDHAFHSLGLRRVVSITSPENMPSQKVAQRVHERREVYQKRLGKSEILVDRYLYISEKR</sequence>
<evidence type="ECO:0000259" key="1">
    <source>
        <dbReference type="PROSITE" id="PS51186"/>
    </source>
</evidence>
<dbReference type="SUPFAM" id="SSF55729">
    <property type="entry name" value="Acyl-CoA N-acyltransferases (Nat)"/>
    <property type="match status" value="1"/>
</dbReference>
<dbReference type="Gene3D" id="3.40.630.30">
    <property type="match status" value="1"/>
</dbReference>
<protein>
    <submittedName>
        <fullName evidence="2">Acetyltransferase</fullName>
    </submittedName>
</protein>
<comment type="caution">
    <text evidence="2">The sequence shown here is derived from an EMBL/GenBank/DDBJ whole genome shotgun (WGS) entry which is preliminary data.</text>
</comment>
<dbReference type="PANTHER" id="PTHR43792">
    <property type="entry name" value="GNAT FAMILY, PUTATIVE (AFU_ORTHOLOGUE AFUA_3G00765)-RELATED-RELATED"/>
    <property type="match status" value="1"/>
</dbReference>
<dbReference type="PANTHER" id="PTHR43792:SF1">
    <property type="entry name" value="N-ACETYLTRANSFERASE DOMAIN-CONTAINING PROTEIN"/>
    <property type="match status" value="1"/>
</dbReference>
<dbReference type="AlphaFoldDB" id="A0AAN2A8T5"/>
<dbReference type="GO" id="GO:0016747">
    <property type="term" value="F:acyltransferase activity, transferring groups other than amino-acyl groups"/>
    <property type="evidence" value="ECO:0007669"/>
    <property type="project" value="InterPro"/>
</dbReference>
<dbReference type="PROSITE" id="PS51186">
    <property type="entry name" value="GNAT"/>
    <property type="match status" value="1"/>
</dbReference>
<evidence type="ECO:0000313" key="3">
    <source>
        <dbReference type="Proteomes" id="UP000528185"/>
    </source>
</evidence>
<feature type="domain" description="N-acetyltransferase" evidence="1">
    <location>
        <begin position="10"/>
        <end position="174"/>
    </location>
</feature>
<dbReference type="KEGG" id="aro:B0909_18270"/>
<accession>A0AAN2A8T5</accession>
<proteinExistence type="predicted"/>
<dbReference type="Pfam" id="PF13302">
    <property type="entry name" value="Acetyltransf_3"/>
    <property type="match status" value="1"/>
</dbReference>
<gene>
    <name evidence="2" type="ORF">AGRHK599_LOCUS3983</name>
</gene>
<dbReference type="EMBL" id="CAICSX020000002">
    <property type="protein sequence ID" value="CAD0215728.1"/>
    <property type="molecule type" value="Genomic_DNA"/>
</dbReference>